<dbReference type="PANTHER" id="PTHR11216">
    <property type="entry name" value="EH DOMAIN"/>
    <property type="match status" value="1"/>
</dbReference>
<comment type="subcellular location">
    <subcellularLocation>
        <location evidence="1">Cell membrane</location>
        <topology evidence="1">Peripheral membrane protein</topology>
    </subcellularLocation>
    <subcellularLocation>
        <location evidence="11">Membrane</location>
        <location evidence="11">Coated pit</location>
    </subcellularLocation>
</comment>
<organism evidence="15 16">
    <name type="scientific">Albula glossodonta</name>
    <name type="common">roundjaw bonefish</name>
    <dbReference type="NCBI Taxonomy" id="121402"/>
    <lineage>
        <taxon>Eukaryota</taxon>
        <taxon>Metazoa</taxon>
        <taxon>Chordata</taxon>
        <taxon>Craniata</taxon>
        <taxon>Vertebrata</taxon>
        <taxon>Euteleostomi</taxon>
        <taxon>Actinopterygii</taxon>
        <taxon>Neopterygii</taxon>
        <taxon>Teleostei</taxon>
        <taxon>Albuliformes</taxon>
        <taxon>Albulidae</taxon>
        <taxon>Albula</taxon>
    </lineage>
</organism>
<dbReference type="InterPro" id="IPR018247">
    <property type="entry name" value="EF_Hand_1_Ca_BS"/>
</dbReference>
<keyword evidence="7" id="KW-0106">Calcium</keyword>
<evidence type="ECO:0000256" key="8">
    <source>
        <dbReference type="ARBA" id="ARBA00022990"/>
    </source>
</evidence>
<dbReference type="EMBL" id="JAFBMS010000007">
    <property type="protein sequence ID" value="KAG9350860.1"/>
    <property type="molecule type" value="Genomic_DNA"/>
</dbReference>
<dbReference type="SMART" id="SM00027">
    <property type="entry name" value="EH"/>
    <property type="match status" value="3"/>
</dbReference>
<evidence type="ECO:0000313" key="16">
    <source>
        <dbReference type="Proteomes" id="UP000824540"/>
    </source>
</evidence>
<dbReference type="PROSITE" id="PS00018">
    <property type="entry name" value="EF_HAND_1"/>
    <property type="match status" value="1"/>
</dbReference>
<evidence type="ECO:0000256" key="4">
    <source>
        <dbReference type="ARBA" id="ARBA00022583"/>
    </source>
</evidence>
<dbReference type="FunFam" id="1.10.238.10:FF:000026">
    <property type="entry name" value="Epidermal growth factor receptor pathway substrate 15-like 1"/>
    <property type="match status" value="1"/>
</dbReference>
<feature type="compositionally biased region" description="Basic and acidic residues" evidence="12">
    <location>
        <begin position="385"/>
        <end position="403"/>
    </location>
</feature>
<feature type="compositionally biased region" description="Basic and acidic residues" evidence="12">
    <location>
        <begin position="636"/>
        <end position="646"/>
    </location>
</feature>
<dbReference type="PROSITE" id="PS50330">
    <property type="entry name" value="UIM"/>
    <property type="match status" value="2"/>
</dbReference>
<feature type="compositionally biased region" description="Low complexity" evidence="12">
    <location>
        <begin position="625"/>
        <end position="635"/>
    </location>
</feature>
<keyword evidence="16" id="KW-1185">Reference proteome</keyword>
<evidence type="ECO:0000259" key="13">
    <source>
        <dbReference type="PROSITE" id="PS50031"/>
    </source>
</evidence>
<evidence type="ECO:0000256" key="10">
    <source>
        <dbReference type="ARBA" id="ARBA00023176"/>
    </source>
</evidence>
<dbReference type="GO" id="GO:0005509">
    <property type="term" value="F:calcium ion binding"/>
    <property type="evidence" value="ECO:0007669"/>
    <property type="project" value="InterPro"/>
</dbReference>
<keyword evidence="5" id="KW-0479">Metal-binding</keyword>
<dbReference type="GO" id="GO:0045296">
    <property type="term" value="F:cadherin binding"/>
    <property type="evidence" value="ECO:0007669"/>
    <property type="project" value="TreeGrafter"/>
</dbReference>
<keyword evidence="3" id="KW-0597">Phosphoprotein</keyword>
<dbReference type="SUPFAM" id="SSF90257">
    <property type="entry name" value="Myosin rod fragments"/>
    <property type="match status" value="1"/>
</dbReference>
<evidence type="ECO:0000256" key="12">
    <source>
        <dbReference type="SAM" id="MobiDB-lite"/>
    </source>
</evidence>
<dbReference type="SUPFAM" id="SSF47473">
    <property type="entry name" value="EF-hand"/>
    <property type="match status" value="3"/>
</dbReference>
<comment type="caution">
    <text evidence="15">The sequence shown here is derived from an EMBL/GenBank/DDBJ whole genome shotgun (WGS) entry which is preliminary data.</text>
</comment>
<feature type="region of interest" description="Disordered" evidence="12">
    <location>
        <begin position="205"/>
        <end position="252"/>
    </location>
</feature>
<evidence type="ECO:0000256" key="6">
    <source>
        <dbReference type="ARBA" id="ARBA00022737"/>
    </source>
</evidence>
<sequence length="1045" mass="114275">MAASLSLTQLSSGNPVYDNYYRQVDPSGSGRVAAADAALFLKKSGLADLVLGRIWDLADSERKGSLNKQQFFIALRLVACAQNGLEVALKSLNASVPPPTFHDTSSPLLPSGAASIDCPWVVKSEEKMKYDLIFDSLSPVSGMLSGDKVKPVLLNSKLPVDILGRVWELSDIDRDGMLDRDEFAVAMYLVYRALEQEPVPMSLPAPLVPPSKRKKPVTPTVMPLLPSPPSHKDSRSSLTMSKTLPPKTPPLQQWVVSPTEKAKYDDLFIKTDSDLDGLVSGPEVRDIFLKTGLPSATLARIWELCDINDMGKLTREQFALALHLINQKISKGIDPPQVLTPEMIPPSDKARQSNMATSQAADFSAIKELDSLSNEIVDLQREKSSVEQEIKEKEESIRQRSNEVQDLQDEVQRESGELQRLQTQRQEIQEALDQLDVQKAALEEQLGQIRQQCSQENQLILSLQAQQSEQEQKIGEYEDELARAQAELRRLQEETARMQEKVETARAQLHPLQDSVKDSYSEVSQVQKKLTELQTEDRDVSMQLSWQKSLLEEPVMVNGATEEVHEEQREEQQQEQPPPTPQLEEQQEEVERPKASEEQEPVPEMEEDLYSSAPPNAWPQDKVESGSSTSLSEATTELKEEKEESPKASSPKPVESPEAEKTPESEPSQQPQPAQPPQTSPPTVTGLDFFQSDPFTDNDPFKDDPFAKVDVSDPFGGDPFKGTDPFAADTFFKQPSADPFTSTDPFTSSDPFSGTTSPTEPNLFACPLNNAAGPDPFAAGLSSAGGRDPFGCKVNNLTHADPFGSKTNNVGDDPFGSNASLTAGPDPFSSSSPPGVDGSTKDLGVAANDPFAPGGTAVNVGSDPDPFAAVFGNETFGGGFADFSALSKSNGTDPFSPTTGPNSKNLFNEDSQPVSPDVPPALPPKTGTPTRPPPPPPGKRSTISRSESSDSFHRRAPFLPQGPGDVSSQPAKDAAQDPFAPSSPHQPPRDPDRFASFDKYPTEEDMIEWVKRESEREEKERLARLTQQEQEDLELAIALSKSELS</sequence>
<evidence type="ECO:0000256" key="7">
    <source>
        <dbReference type="ARBA" id="ARBA00022837"/>
    </source>
</evidence>
<evidence type="ECO:0000256" key="3">
    <source>
        <dbReference type="ARBA" id="ARBA00022553"/>
    </source>
</evidence>
<evidence type="ECO:0000256" key="1">
    <source>
        <dbReference type="ARBA" id="ARBA00004202"/>
    </source>
</evidence>
<feature type="compositionally biased region" description="Basic and acidic residues" evidence="12">
    <location>
        <begin position="987"/>
        <end position="1001"/>
    </location>
</feature>
<dbReference type="PROSITE" id="PS50222">
    <property type="entry name" value="EF_HAND_2"/>
    <property type="match status" value="2"/>
</dbReference>
<accession>A0A8T2PFF7</accession>
<feature type="compositionally biased region" description="Basic and acidic residues" evidence="12">
    <location>
        <begin position="699"/>
        <end position="711"/>
    </location>
</feature>
<feature type="domain" description="EH" evidence="13">
    <location>
        <begin position="126"/>
        <end position="214"/>
    </location>
</feature>
<dbReference type="InterPro" id="IPR011992">
    <property type="entry name" value="EF-hand-dom_pair"/>
</dbReference>
<feature type="compositionally biased region" description="Polar residues" evidence="12">
    <location>
        <begin position="886"/>
        <end position="912"/>
    </location>
</feature>
<evidence type="ECO:0000313" key="15">
    <source>
        <dbReference type="EMBL" id="KAG9350860.1"/>
    </source>
</evidence>
<feature type="compositionally biased region" description="Basic and acidic residues" evidence="12">
    <location>
        <begin position="562"/>
        <end position="572"/>
    </location>
</feature>
<feature type="domain" description="EF-hand" evidence="14">
    <location>
        <begin position="259"/>
        <end position="294"/>
    </location>
</feature>
<dbReference type="GO" id="GO:0006897">
    <property type="term" value="P:endocytosis"/>
    <property type="evidence" value="ECO:0007669"/>
    <property type="project" value="UniProtKB-KW"/>
</dbReference>
<feature type="domain" description="EH" evidence="13">
    <location>
        <begin position="13"/>
        <end position="107"/>
    </location>
</feature>
<keyword evidence="4" id="KW-0254">Endocytosis</keyword>
<evidence type="ECO:0008006" key="17">
    <source>
        <dbReference type="Google" id="ProtNLM"/>
    </source>
</evidence>
<feature type="region of interest" description="Disordered" evidence="12">
    <location>
        <begin position="797"/>
        <end position="1001"/>
    </location>
</feature>
<keyword evidence="10" id="KW-0168">Coated pit</keyword>
<feature type="region of interest" description="Disordered" evidence="12">
    <location>
        <begin position="551"/>
        <end position="768"/>
    </location>
</feature>
<gene>
    <name evidence="15" type="ORF">JZ751_024749</name>
</gene>
<keyword evidence="2" id="KW-1003">Cell membrane</keyword>
<feature type="compositionally biased region" description="Polar residues" evidence="12">
    <location>
        <begin position="739"/>
        <end position="760"/>
    </location>
</feature>
<dbReference type="GO" id="GO:0030132">
    <property type="term" value="C:clathrin coat of coated pit"/>
    <property type="evidence" value="ECO:0007669"/>
    <property type="project" value="TreeGrafter"/>
</dbReference>
<keyword evidence="9" id="KW-0472">Membrane</keyword>
<evidence type="ECO:0000256" key="5">
    <source>
        <dbReference type="ARBA" id="ARBA00022723"/>
    </source>
</evidence>
<reference evidence="15" key="1">
    <citation type="thesis" date="2021" institute="BYU ScholarsArchive" country="Provo, UT, USA">
        <title>Applications of and Algorithms for Genome Assembly and Genomic Analyses with an Emphasis on Marine Teleosts.</title>
        <authorList>
            <person name="Pickett B.D."/>
        </authorList>
    </citation>
    <scope>NUCLEOTIDE SEQUENCE</scope>
    <source>
        <strain evidence="15">HI-2016</strain>
    </source>
</reference>
<dbReference type="Gene3D" id="1.10.287.1490">
    <property type="match status" value="1"/>
</dbReference>
<dbReference type="GO" id="GO:0016197">
    <property type="term" value="P:endosomal transport"/>
    <property type="evidence" value="ECO:0007669"/>
    <property type="project" value="TreeGrafter"/>
</dbReference>
<evidence type="ECO:0000256" key="2">
    <source>
        <dbReference type="ARBA" id="ARBA00022475"/>
    </source>
</evidence>
<keyword evidence="8" id="KW-0007">Acetylation</keyword>
<dbReference type="InterPro" id="IPR000261">
    <property type="entry name" value="EH_dom"/>
</dbReference>
<feature type="compositionally biased region" description="Low complexity" evidence="12">
    <location>
        <begin position="824"/>
        <end position="838"/>
    </location>
</feature>
<feature type="region of interest" description="Disordered" evidence="12">
    <location>
        <begin position="385"/>
        <end position="412"/>
    </location>
</feature>
<protein>
    <recommendedName>
        <fullName evidence="17">Epidermal growth factor receptor pathway substrate 15</fullName>
    </recommendedName>
</protein>
<name>A0A8T2PFF7_9TELE</name>
<dbReference type="OrthoDB" id="524326at2759"/>
<dbReference type="AlphaFoldDB" id="A0A8T2PFF7"/>
<dbReference type="Gene3D" id="1.10.238.10">
    <property type="entry name" value="EF-hand"/>
    <property type="match status" value="3"/>
</dbReference>
<evidence type="ECO:0000256" key="9">
    <source>
        <dbReference type="ARBA" id="ARBA00023136"/>
    </source>
</evidence>
<dbReference type="Proteomes" id="UP000824540">
    <property type="component" value="Unassembled WGS sequence"/>
</dbReference>
<evidence type="ECO:0000256" key="11">
    <source>
        <dbReference type="ARBA" id="ARBA00037878"/>
    </source>
</evidence>
<dbReference type="Pfam" id="PF12763">
    <property type="entry name" value="EH"/>
    <property type="match status" value="3"/>
</dbReference>
<feature type="domain" description="EF-hand" evidence="14">
    <location>
        <begin position="158"/>
        <end position="193"/>
    </location>
</feature>
<dbReference type="InterPro" id="IPR003903">
    <property type="entry name" value="UIM_dom"/>
</dbReference>
<dbReference type="InterPro" id="IPR002048">
    <property type="entry name" value="EF_hand_dom"/>
</dbReference>
<feature type="domain" description="EH" evidence="13">
    <location>
        <begin position="260"/>
        <end position="350"/>
    </location>
</feature>
<dbReference type="PROSITE" id="PS50031">
    <property type="entry name" value="EH"/>
    <property type="match status" value="3"/>
</dbReference>
<evidence type="ECO:0000259" key="14">
    <source>
        <dbReference type="PROSITE" id="PS50222"/>
    </source>
</evidence>
<dbReference type="FunFam" id="1.10.238.10:FF:000074">
    <property type="entry name" value="epidermal growth factor receptor substrate 15 isoform X1"/>
    <property type="match status" value="1"/>
</dbReference>
<feature type="compositionally biased region" description="Acidic residues" evidence="12">
    <location>
        <begin position="598"/>
        <end position="609"/>
    </location>
</feature>
<keyword evidence="6" id="KW-0677">Repeat</keyword>
<dbReference type="CDD" id="cd00052">
    <property type="entry name" value="EH"/>
    <property type="match status" value="3"/>
</dbReference>
<proteinExistence type="predicted"/>
<dbReference type="SMART" id="SM00054">
    <property type="entry name" value="EFh"/>
    <property type="match status" value="4"/>
</dbReference>
<dbReference type="PANTHER" id="PTHR11216:SF54">
    <property type="entry name" value="EPIDERMAL GROWTH FACTOR RECEPTOR SUBSTRATE 15"/>
    <property type="match status" value="1"/>
</dbReference>